<feature type="transmembrane region" description="Helical" evidence="1">
    <location>
        <begin position="43"/>
        <end position="61"/>
    </location>
</feature>
<accession>A0A2N6JX73</accession>
<gene>
    <name evidence="2" type="ORF">CEN44_23835</name>
</gene>
<reference evidence="2 3" key="1">
    <citation type="submission" date="2017-08" db="EMBL/GenBank/DDBJ databases">
        <title>Genomes of Fischerella (Mastigocladus) sp. strains.</title>
        <authorList>
            <person name="Miller S.R."/>
        </authorList>
    </citation>
    <scope>NUCLEOTIDE SEQUENCE [LARGE SCALE GENOMIC DNA]</scope>
    <source>
        <strain evidence="2 3">CCMEE 5323</strain>
    </source>
</reference>
<dbReference type="Pfam" id="PF10726">
    <property type="entry name" value="DUF2518"/>
    <property type="match status" value="1"/>
</dbReference>
<comment type="caution">
    <text evidence="2">The sequence shown here is derived from an EMBL/GenBank/DDBJ whole genome shotgun (WGS) entry which is preliminary data.</text>
</comment>
<evidence type="ECO:0000313" key="2">
    <source>
        <dbReference type="EMBL" id="PLZ84780.1"/>
    </source>
</evidence>
<keyword evidence="1" id="KW-0812">Transmembrane</keyword>
<keyword evidence="1" id="KW-1133">Transmembrane helix</keyword>
<evidence type="ECO:0000313" key="3">
    <source>
        <dbReference type="Proteomes" id="UP000235036"/>
    </source>
</evidence>
<dbReference type="InterPro" id="IPR019664">
    <property type="entry name" value="Uncharacterised_Ycf51"/>
</dbReference>
<feature type="transmembrane region" description="Helical" evidence="1">
    <location>
        <begin position="12"/>
        <end position="31"/>
    </location>
</feature>
<keyword evidence="3" id="KW-1185">Reference proteome</keyword>
<dbReference type="EMBL" id="NRQW01000566">
    <property type="protein sequence ID" value="PLZ84780.1"/>
    <property type="molecule type" value="Genomic_DNA"/>
</dbReference>
<name>A0A2N6JX73_FISMU</name>
<dbReference type="RefSeq" id="WP_016867198.1">
    <property type="nucleotide sequence ID" value="NZ_CAWNVR010000701.1"/>
</dbReference>
<proteinExistence type="predicted"/>
<dbReference type="Proteomes" id="UP000235036">
    <property type="component" value="Unassembled WGS sequence"/>
</dbReference>
<keyword evidence="1" id="KW-0472">Membrane</keyword>
<sequence>MFSQADFIQYAQWSGIATLVFAALTVLGFIFKWGLRFRLVGTTGFMLVLTAGLFSLSLAPLTRTVIPGAVRYNLVYDNGSTQTVIAISPQISPTQLEATLRQAASDLYSYGRLGKPGDNQLTIRARTIIHPEPGVSIPLYLGQVKRSLASREDPQMAIDIYQDKFAQLPKSNTSS</sequence>
<organism evidence="2 3">
    <name type="scientific">Fischerella muscicola CCMEE 5323</name>
    <dbReference type="NCBI Taxonomy" id="2019572"/>
    <lineage>
        <taxon>Bacteria</taxon>
        <taxon>Bacillati</taxon>
        <taxon>Cyanobacteriota</taxon>
        <taxon>Cyanophyceae</taxon>
        <taxon>Nostocales</taxon>
        <taxon>Hapalosiphonaceae</taxon>
        <taxon>Fischerella</taxon>
    </lineage>
</organism>
<dbReference type="AlphaFoldDB" id="A0A2N6JX73"/>
<evidence type="ECO:0000256" key="1">
    <source>
        <dbReference type="SAM" id="Phobius"/>
    </source>
</evidence>
<protein>
    <submittedName>
        <fullName evidence="2">Uncharacterized protein</fullName>
    </submittedName>
</protein>